<name>A0ABV0BMU2_9SPHI</name>
<comment type="caution">
    <text evidence="1">The sequence shown here is derived from an EMBL/GenBank/DDBJ whole genome shotgun (WGS) entry which is preliminary data.</text>
</comment>
<evidence type="ECO:0000313" key="2">
    <source>
        <dbReference type="Proteomes" id="UP001409291"/>
    </source>
</evidence>
<sequence>MAIPKVFYLKILKGMELTINHQLRFFEQPPSSLEGLMLLEFPEKSKGIAVAINNQVIPKTAWATTKLQHQDSILIIAATQGG</sequence>
<dbReference type="Pfam" id="PF02597">
    <property type="entry name" value="ThiS"/>
    <property type="match status" value="1"/>
</dbReference>
<dbReference type="EMBL" id="JBDJNQ010000001">
    <property type="protein sequence ID" value="MEN5375814.1"/>
    <property type="molecule type" value="Genomic_DNA"/>
</dbReference>
<dbReference type="InterPro" id="IPR003749">
    <property type="entry name" value="ThiS/MoaD-like"/>
</dbReference>
<dbReference type="InterPro" id="IPR016155">
    <property type="entry name" value="Mopterin_synth/thiamin_S_b"/>
</dbReference>
<dbReference type="InterPro" id="IPR010035">
    <property type="entry name" value="Thi_S"/>
</dbReference>
<dbReference type="NCBIfam" id="TIGR01683">
    <property type="entry name" value="thiS"/>
    <property type="match status" value="1"/>
</dbReference>
<evidence type="ECO:0000313" key="1">
    <source>
        <dbReference type="EMBL" id="MEN5375814.1"/>
    </source>
</evidence>
<proteinExistence type="predicted"/>
<dbReference type="Gene3D" id="3.10.20.30">
    <property type="match status" value="1"/>
</dbReference>
<dbReference type="PANTHER" id="PTHR34472:SF1">
    <property type="entry name" value="SULFUR CARRIER PROTEIN THIS"/>
    <property type="match status" value="1"/>
</dbReference>
<keyword evidence="2" id="KW-1185">Reference proteome</keyword>
<dbReference type="CDD" id="cd00565">
    <property type="entry name" value="Ubl_ThiS"/>
    <property type="match status" value="1"/>
</dbReference>
<reference evidence="1 2" key="1">
    <citation type="submission" date="2024-04" db="EMBL/GenBank/DDBJ databases">
        <title>WGS of bacteria from Torrens River.</title>
        <authorList>
            <person name="Wyrsch E.R."/>
            <person name="Drigo B."/>
        </authorList>
    </citation>
    <scope>NUCLEOTIDE SEQUENCE [LARGE SCALE GENOMIC DNA]</scope>
    <source>
        <strain evidence="1 2">TWI391</strain>
    </source>
</reference>
<gene>
    <name evidence="1" type="primary">thiS</name>
    <name evidence="1" type="ORF">ABE541_00925</name>
</gene>
<dbReference type="PANTHER" id="PTHR34472">
    <property type="entry name" value="SULFUR CARRIER PROTEIN THIS"/>
    <property type="match status" value="1"/>
</dbReference>
<accession>A0ABV0BMU2</accession>
<organism evidence="1 2">
    <name type="scientific">Sphingobacterium kitahiroshimense</name>
    <dbReference type="NCBI Taxonomy" id="470446"/>
    <lineage>
        <taxon>Bacteria</taxon>
        <taxon>Pseudomonadati</taxon>
        <taxon>Bacteroidota</taxon>
        <taxon>Sphingobacteriia</taxon>
        <taxon>Sphingobacteriales</taxon>
        <taxon>Sphingobacteriaceae</taxon>
        <taxon>Sphingobacterium</taxon>
    </lineage>
</organism>
<dbReference type="Proteomes" id="UP001409291">
    <property type="component" value="Unassembled WGS sequence"/>
</dbReference>
<protein>
    <submittedName>
        <fullName evidence="1">Sulfur carrier protein ThiS</fullName>
    </submittedName>
</protein>
<dbReference type="InterPro" id="IPR012675">
    <property type="entry name" value="Beta-grasp_dom_sf"/>
</dbReference>
<dbReference type="SUPFAM" id="SSF54285">
    <property type="entry name" value="MoaD/ThiS"/>
    <property type="match status" value="1"/>
</dbReference>
<dbReference type="RefSeq" id="WP_346580341.1">
    <property type="nucleotide sequence ID" value="NZ_JBDJNQ010000001.1"/>
</dbReference>